<proteinExistence type="predicted"/>
<accession>A0A7S8FBD0</accession>
<protein>
    <recommendedName>
        <fullName evidence="3">PilZ domain-containing protein</fullName>
    </recommendedName>
</protein>
<dbReference type="AlphaFoldDB" id="A0A7S8FBD0"/>
<evidence type="ECO:0000313" key="2">
    <source>
        <dbReference type="Proteomes" id="UP000593737"/>
    </source>
</evidence>
<dbReference type="KEGG" id="nkf:Nkreftii_000502"/>
<organism evidence="1 2">
    <name type="scientific">Candidatus Nitrospira kreftii</name>
    <dbReference type="NCBI Taxonomy" id="2652173"/>
    <lineage>
        <taxon>Bacteria</taxon>
        <taxon>Pseudomonadati</taxon>
        <taxon>Nitrospirota</taxon>
        <taxon>Nitrospiria</taxon>
        <taxon>Nitrospirales</taxon>
        <taxon>Nitrospiraceae</taxon>
        <taxon>Nitrospira</taxon>
    </lineage>
</organism>
<dbReference type="EMBL" id="CP047423">
    <property type="protein sequence ID" value="QPD02728.1"/>
    <property type="molecule type" value="Genomic_DNA"/>
</dbReference>
<dbReference type="Proteomes" id="UP000593737">
    <property type="component" value="Chromosome"/>
</dbReference>
<sequence>MHNRTSPGRHASRFPVSWPPMRYGNATFPAEGTVLDLTDRGWRMAGTMPVVPGMRLTVQVSVPERPTLLRVDRLMGQGSCTCICH</sequence>
<gene>
    <name evidence="1" type="ORF">Nkreftii_000502</name>
</gene>
<name>A0A7S8FBD0_9BACT</name>
<evidence type="ECO:0000313" key="1">
    <source>
        <dbReference type="EMBL" id="QPD02728.1"/>
    </source>
</evidence>
<reference evidence="1 2" key="1">
    <citation type="journal article" date="2020" name="ISME J.">
        <title>Enrichment and physiological characterization of a novel comammox Nitrospira indicates ammonium inhibition of complete nitrification.</title>
        <authorList>
            <person name="Sakoula D."/>
            <person name="Koch H."/>
            <person name="Frank J."/>
            <person name="Jetten M.S.M."/>
            <person name="van Kessel M.A.H.J."/>
            <person name="Lucker S."/>
        </authorList>
    </citation>
    <scope>NUCLEOTIDE SEQUENCE [LARGE SCALE GENOMIC DNA]</scope>
    <source>
        <strain evidence="1">Comreactor17</strain>
    </source>
</reference>
<evidence type="ECO:0008006" key="3">
    <source>
        <dbReference type="Google" id="ProtNLM"/>
    </source>
</evidence>